<dbReference type="Pfam" id="PF01569">
    <property type="entry name" value="PAP2"/>
    <property type="match status" value="1"/>
</dbReference>
<feature type="transmembrane region" description="Helical" evidence="6">
    <location>
        <begin position="6"/>
        <end position="25"/>
    </location>
</feature>
<proteinExistence type="inferred from homology"/>
<evidence type="ECO:0000256" key="5">
    <source>
        <dbReference type="ARBA" id="ARBA00023136"/>
    </source>
</evidence>
<protein>
    <submittedName>
        <fullName evidence="8">Phospholipid phosphatase</fullName>
    </submittedName>
</protein>
<dbReference type="PANTHER" id="PTHR10165:SF35">
    <property type="entry name" value="RE23632P"/>
    <property type="match status" value="1"/>
</dbReference>
<evidence type="ECO:0000313" key="9">
    <source>
        <dbReference type="Proteomes" id="UP001334084"/>
    </source>
</evidence>
<evidence type="ECO:0000256" key="2">
    <source>
        <dbReference type="ARBA" id="ARBA00008816"/>
    </source>
</evidence>
<dbReference type="InterPro" id="IPR000326">
    <property type="entry name" value="PAP2/HPO"/>
</dbReference>
<dbReference type="Gene3D" id="1.20.144.10">
    <property type="entry name" value="Phosphatidic acid phosphatase type 2/haloperoxidase"/>
    <property type="match status" value="1"/>
</dbReference>
<feature type="domain" description="Phosphatidic acid phosphatase type 2/haloperoxidase" evidence="7">
    <location>
        <begin position="83"/>
        <end position="218"/>
    </location>
</feature>
<dbReference type="InterPro" id="IPR036938">
    <property type="entry name" value="PAP2/HPO_sf"/>
</dbReference>
<dbReference type="GO" id="GO:0016020">
    <property type="term" value="C:membrane"/>
    <property type="evidence" value="ECO:0007669"/>
    <property type="project" value="UniProtKB-SubCell"/>
</dbReference>
<dbReference type="InterPro" id="IPR043216">
    <property type="entry name" value="PAP-like"/>
</dbReference>
<organism evidence="8 9">
    <name type="scientific">Vairimorpha necatrix</name>
    <dbReference type="NCBI Taxonomy" id="6039"/>
    <lineage>
        <taxon>Eukaryota</taxon>
        <taxon>Fungi</taxon>
        <taxon>Fungi incertae sedis</taxon>
        <taxon>Microsporidia</taxon>
        <taxon>Nosematidae</taxon>
        <taxon>Vairimorpha</taxon>
    </lineage>
</organism>
<name>A0AAX4JE10_9MICR</name>
<dbReference type="GO" id="GO:0008195">
    <property type="term" value="F:phosphatidate phosphatase activity"/>
    <property type="evidence" value="ECO:0007669"/>
    <property type="project" value="TreeGrafter"/>
</dbReference>
<evidence type="ECO:0000313" key="8">
    <source>
        <dbReference type="EMBL" id="WUR04067.1"/>
    </source>
</evidence>
<sequence>MKIDKMMLSIGIISFFLIILSLNVNPRYRKHSLKDKGISKKHKNENTIDIVPLSFISVTIPLTLFFRIFRSLELELDQEILSYVSFLSCQLFITAIVENLKNLCGRLRPDFLARCRPVENICTGFGKTIKDGRKSFPSGHSATSAGGFFYAVFFINSHTTNHSNTLISQNKIVKKFVTFIFILIPFIVGFTRYFDNRHHITDILAGLTIGLISSRIFYKYSEISLIDLEK</sequence>
<dbReference type="KEGG" id="vnx:VNE69_07134"/>
<reference evidence="8" key="1">
    <citation type="journal article" date="2024" name="BMC Genomics">
        <title>Functional annotation of a divergent genome using sequence and structure-based similarity.</title>
        <authorList>
            <person name="Svedberg D."/>
            <person name="Winiger R.R."/>
            <person name="Berg A."/>
            <person name="Sharma H."/>
            <person name="Tellgren-Roth C."/>
            <person name="Debrunner-Vossbrinck B.A."/>
            <person name="Vossbrinck C.R."/>
            <person name="Barandun J."/>
        </authorList>
    </citation>
    <scope>NUCLEOTIDE SEQUENCE</scope>
    <source>
        <strain evidence="8">Illinois isolate</strain>
    </source>
</reference>
<comment type="similarity">
    <text evidence="2">Belongs to the PA-phosphatase related phosphoesterase family.</text>
</comment>
<dbReference type="SUPFAM" id="SSF48317">
    <property type="entry name" value="Acid phosphatase/Vanadium-dependent haloperoxidase"/>
    <property type="match status" value="1"/>
</dbReference>
<dbReference type="GO" id="GO:0046839">
    <property type="term" value="P:phospholipid dephosphorylation"/>
    <property type="evidence" value="ECO:0007669"/>
    <property type="project" value="TreeGrafter"/>
</dbReference>
<dbReference type="Proteomes" id="UP001334084">
    <property type="component" value="Chromosome 7"/>
</dbReference>
<evidence type="ECO:0000256" key="6">
    <source>
        <dbReference type="SAM" id="Phobius"/>
    </source>
</evidence>
<dbReference type="AlphaFoldDB" id="A0AAX4JE10"/>
<dbReference type="RefSeq" id="XP_065330212.1">
    <property type="nucleotide sequence ID" value="XM_065474140.1"/>
</dbReference>
<gene>
    <name evidence="8" type="ORF">VNE69_07134</name>
</gene>
<dbReference type="SMART" id="SM00014">
    <property type="entry name" value="acidPPc"/>
    <property type="match status" value="1"/>
</dbReference>
<dbReference type="GeneID" id="90541890"/>
<accession>A0AAX4JE10</accession>
<feature type="transmembrane region" description="Helical" evidence="6">
    <location>
        <begin position="80"/>
        <end position="100"/>
    </location>
</feature>
<feature type="transmembrane region" description="Helical" evidence="6">
    <location>
        <begin position="46"/>
        <end position="68"/>
    </location>
</feature>
<keyword evidence="3 6" id="KW-0812">Transmembrane</keyword>
<evidence type="ECO:0000256" key="3">
    <source>
        <dbReference type="ARBA" id="ARBA00022692"/>
    </source>
</evidence>
<evidence type="ECO:0000256" key="1">
    <source>
        <dbReference type="ARBA" id="ARBA00004141"/>
    </source>
</evidence>
<dbReference type="GO" id="GO:0006644">
    <property type="term" value="P:phospholipid metabolic process"/>
    <property type="evidence" value="ECO:0007669"/>
    <property type="project" value="InterPro"/>
</dbReference>
<evidence type="ECO:0000259" key="7">
    <source>
        <dbReference type="SMART" id="SM00014"/>
    </source>
</evidence>
<dbReference type="PANTHER" id="PTHR10165">
    <property type="entry name" value="LIPID PHOSPHATE PHOSPHATASE"/>
    <property type="match status" value="1"/>
</dbReference>
<dbReference type="EMBL" id="CP142732">
    <property type="protein sequence ID" value="WUR04067.1"/>
    <property type="molecule type" value="Genomic_DNA"/>
</dbReference>
<feature type="transmembrane region" description="Helical" evidence="6">
    <location>
        <begin position="200"/>
        <end position="218"/>
    </location>
</feature>
<evidence type="ECO:0000256" key="4">
    <source>
        <dbReference type="ARBA" id="ARBA00022989"/>
    </source>
</evidence>
<feature type="transmembrane region" description="Helical" evidence="6">
    <location>
        <begin position="176"/>
        <end position="194"/>
    </location>
</feature>
<keyword evidence="4 6" id="KW-1133">Transmembrane helix</keyword>
<comment type="subcellular location">
    <subcellularLocation>
        <location evidence="1">Membrane</location>
        <topology evidence="1">Multi-pass membrane protein</topology>
    </subcellularLocation>
</comment>
<keyword evidence="9" id="KW-1185">Reference proteome</keyword>
<keyword evidence="5 6" id="KW-0472">Membrane</keyword>